<reference evidence="6" key="1">
    <citation type="journal article" date="2019" name="Int. J. Syst. Evol. Microbiol.">
        <title>The Global Catalogue of Microorganisms (GCM) 10K type strain sequencing project: providing services to taxonomists for standard genome sequencing and annotation.</title>
        <authorList>
            <consortium name="The Broad Institute Genomics Platform"/>
            <consortium name="The Broad Institute Genome Sequencing Center for Infectious Disease"/>
            <person name="Wu L."/>
            <person name="Ma J."/>
        </authorList>
    </citation>
    <scope>NUCLEOTIDE SEQUENCE [LARGE SCALE GENOMIC DNA]</scope>
    <source>
        <strain evidence="6">CGMCC 1.19062</strain>
    </source>
</reference>
<evidence type="ECO:0000313" key="6">
    <source>
        <dbReference type="Proteomes" id="UP001597295"/>
    </source>
</evidence>
<gene>
    <name evidence="5" type="ORF">ACFSM5_17045</name>
</gene>
<feature type="domain" description="MobA-like NTP transferase" evidence="4">
    <location>
        <begin position="3"/>
        <end position="122"/>
    </location>
</feature>
<evidence type="ECO:0000313" key="5">
    <source>
        <dbReference type="EMBL" id="MFD2264614.1"/>
    </source>
</evidence>
<evidence type="ECO:0000256" key="3">
    <source>
        <dbReference type="ARBA" id="ARBA00022842"/>
    </source>
</evidence>
<keyword evidence="3" id="KW-0460">Magnesium</keyword>
<protein>
    <submittedName>
        <fullName evidence="5">NTP transferase domain-containing protein</fullName>
    </submittedName>
</protein>
<dbReference type="GO" id="GO:0016740">
    <property type="term" value="F:transferase activity"/>
    <property type="evidence" value="ECO:0007669"/>
    <property type="project" value="UniProtKB-KW"/>
</dbReference>
<dbReference type="EMBL" id="JBHUIP010000013">
    <property type="protein sequence ID" value="MFD2264614.1"/>
    <property type="molecule type" value="Genomic_DNA"/>
</dbReference>
<evidence type="ECO:0000256" key="2">
    <source>
        <dbReference type="ARBA" id="ARBA00022695"/>
    </source>
</evidence>
<evidence type="ECO:0000259" key="4">
    <source>
        <dbReference type="Pfam" id="PF12804"/>
    </source>
</evidence>
<dbReference type="Proteomes" id="UP001597295">
    <property type="component" value="Unassembled WGS sequence"/>
</dbReference>
<dbReference type="Gene3D" id="3.90.550.10">
    <property type="entry name" value="Spore Coat Polysaccharide Biosynthesis Protein SpsA, Chain A"/>
    <property type="match status" value="1"/>
</dbReference>
<dbReference type="Pfam" id="PF12804">
    <property type="entry name" value="NTP_transf_3"/>
    <property type="match status" value="1"/>
</dbReference>
<sequence>MKAIILSAGQGKRLLPHTATRPKCLMPLSGRSVLEWQLESLASAGVTEVVVVTGFGADQVDAVLATRDFPGLSVRTLYNPFYSVADNLGSCWIARKEMVGAFAILNGDTLFDGDVAQHVLLHPTSFPITVTVNRKPTYDSDDMKVATEGDKLVAIGKTLDADVTDGESIGFLRFTEEGGRIFVAEVEKAMATTEGLRRWYLSAIDQIAKAQNCVGIRSIQGLDWCELDFPADYDAMQNMVRGWLQRDELGSASASKAAG</sequence>
<evidence type="ECO:0000256" key="1">
    <source>
        <dbReference type="ARBA" id="ARBA00022679"/>
    </source>
</evidence>
<name>A0ABW5DXU1_9PROT</name>
<keyword evidence="6" id="KW-1185">Reference proteome</keyword>
<proteinExistence type="predicted"/>
<dbReference type="PANTHER" id="PTHR43584:SF8">
    <property type="entry name" value="N-ACETYLMURAMATE ALPHA-1-PHOSPHATE URIDYLYLTRANSFERASE"/>
    <property type="match status" value="1"/>
</dbReference>
<accession>A0ABW5DXU1</accession>
<keyword evidence="1 5" id="KW-0808">Transferase</keyword>
<dbReference type="SUPFAM" id="SSF53448">
    <property type="entry name" value="Nucleotide-diphospho-sugar transferases"/>
    <property type="match status" value="1"/>
</dbReference>
<dbReference type="RefSeq" id="WP_379877712.1">
    <property type="nucleotide sequence ID" value="NZ_JBHUIP010000013.1"/>
</dbReference>
<dbReference type="InterPro" id="IPR025877">
    <property type="entry name" value="MobA-like_NTP_Trfase"/>
</dbReference>
<dbReference type="InterPro" id="IPR029044">
    <property type="entry name" value="Nucleotide-diphossugar_trans"/>
</dbReference>
<keyword evidence="2" id="KW-0548">Nucleotidyltransferase</keyword>
<dbReference type="InterPro" id="IPR050065">
    <property type="entry name" value="GlmU-like"/>
</dbReference>
<dbReference type="PANTHER" id="PTHR43584">
    <property type="entry name" value="NUCLEOTIDYL TRANSFERASE"/>
    <property type="match status" value="1"/>
</dbReference>
<comment type="caution">
    <text evidence="5">The sequence shown here is derived from an EMBL/GenBank/DDBJ whole genome shotgun (WGS) entry which is preliminary data.</text>
</comment>
<organism evidence="5 6">
    <name type="scientific">Lacibacterium aquatile</name>
    <dbReference type="NCBI Taxonomy" id="1168082"/>
    <lineage>
        <taxon>Bacteria</taxon>
        <taxon>Pseudomonadati</taxon>
        <taxon>Pseudomonadota</taxon>
        <taxon>Alphaproteobacteria</taxon>
        <taxon>Rhodospirillales</taxon>
        <taxon>Rhodospirillaceae</taxon>
    </lineage>
</organism>